<proteinExistence type="predicted"/>
<dbReference type="GeneID" id="24882157"/>
<evidence type="ECO:0000313" key="1">
    <source>
        <dbReference type="EMBL" id="AKB72079.1"/>
    </source>
</evidence>
<dbReference type="AlphaFoldDB" id="A0A0E3RVT8"/>
<reference evidence="1 2" key="1">
    <citation type="submission" date="2014-07" db="EMBL/GenBank/DDBJ databases">
        <title>Methanogenic archaea and the global carbon cycle.</title>
        <authorList>
            <person name="Henriksen J.R."/>
            <person name="Luke J."/>
            <person name="Reinhart S."/>
            <person name="Benedict M.N."/>
            <person name="Youngblut N.D."/>
            <person name="Metcalf M.E."/>
            <person name="Whitaker R.J."/>
            <person name="Metcalf W.W."/>
        </authorList>
    </citation>
    <scope>NUCLEOTIDE SEQUENCE [LARGE SCALE GENOMIC DNA]</scope>
    <source>
        <strain evidence="1 2">C16</strain>
    </source>
</reference>
<accession>A0A0E3RVT8</accession>
<organism evidence="1 2">
    <name type="scientific">Methanosarcina mazei C16</name>
    <dbReference type="NCBI Taxonomy" id="1434113"/>
    <lineage>
        <taxon>Archaea</taxon>
        <taxon>Methanobacteriati</taxon>
        <taxon>Methanobacteriota</taxon>
        <taxon>Stenosarchaea group</taxon>
        <taxon>Methanomicrobia</taxon>
        <taxon>Methanosarcinales</taxon>
        <taxon>Methanosarcinaceae</taxon>
        <taxon>Methanosarcina</taxon>
    </lineage>
</organism>
<dbReference type="HOGENOM" id="CLU_1197647_0_0_2"/>
<evidence type="ECO:0000313" key="2">
    <source>
        <dbReference type="Proteomes" id="UP000033071"/>
    </source>
</evidence>
<name>A0A0E3RVT8_METMZ</name>
<sequence length="262" mass="28443">MKLNSKVRKISGLFMIMLVVGMMLVTPAMACPAGKPCAAEERLKAAGHSEITGVEKNEAILFASNLEDVKTLSNNRSMEALKQNSDYAKIYSFEENGTNGSADHIMAAILPVELSGKDKEIKNTYVVAVWDSENTARNRVMSYSATIKNGHLHELTFGRVSDNGKILNESLVSNGSVVEDQMEVFASGYDGFWDCVVQKLSGDCWCLFTGGYCPPGIPSICTFCEPVALTCLSTPNQVSCGILAVCMGLEIASVMYQCRSYL</sequence>
<gene>
    <name evidence="1" type="ORF">MSMAC_2189</name>
</gene>
<dbReference type="RefSeq" id="WP_052727584.1">
    <property type="nucleotide sequence ID" value="NZ_CP009514.1"/>
</dbReference>
<dbReference type="EMBL" id="CP009514">
    <property type="protein sequence ID" value="AKB72079.1"/>
    <property type="molecule type" value="Genomic_DNA"/>
</dbReference>
<protein>
    <submittedName>
        <fullName evidence="1">Uncharacterized protein</fullName>
    </submittedName>
</protein>
<dbReference type="PATRIC" id="fig|1434113.4.peg.2735"/>
<dbReference type="Proteomes" id="UP000033071">
    <property type="component" value="Chromosome"/>
</dbReference>
<dbReference type="KEGG" id="mmac:MSMAC_2189"/>